<sequence>MKPLVPVRQFAITRQKATAFLGSNTAKRLQKHIERYAADPAIPNWFRRWRNDEFLADRNPPGIFVSPVFAFTSSPSGEHKDQITQAATITHAATRFFVDLKTASFSVDYYRGKPLCMDDYKYLMGAARIPMPARDIIVPYFIHGAYGAPHHIVVMCGGRIFRMEVLTRNIEPIPAPALCAAFREIRDIVDRSSSALDTIPITHALGALTFLHREQWAAVRGHLIGSSHVNRLALHTIESALFVVSLDDTAPPPHTGDALHHLIHGLPLPFTAQTRNEARNADSVRARLAVMSPTDSPLPVNRWWDKTLQIHVARNGYAGLTFEHSMLDSLPPLRLCQYVREYNTEKNSPIAKEGFHDPATFSEVHFEADAELSAAVLRGSLALKETIQRLALSALRITQFGSWHLKSLDISPDAFVQMGLQIAFQEVRGFVPNTCESVSIKAFLHGRTERLRVVNEASQRFVEAFNTMKRKGISDRRTLAKLSGLLRQASAEHVQLVKQARTGNGFYSHFTGLMFAAREQGIPLPNLFTDASFHTFSTVTLSTTHPNPTPGVDGIGFGPVSERCIGVGYFVFENEIILGVSSWREKSRPPFDNTFDDSARFTQVLAETFAGMRGVLEAAR</sequence>
<dbReference type="AlphaFoldDB" id="A0A451BMH7"/>
<feature type="active site" description="Proton acceptor" evidence="4">
    <location>
        <position position="324"/>
    </location>
</feature>
<keyword evidence="3 6" id="KW-0012">Acyltransferase</keyword>
<evidence type="ECO:0000256" key="2">
    <source>
        <dbReference type="ARBA" id="ARBA00022679"/>
    </source>
</evidence>
<dbReference type="Pfam" id="PF00755">
    <property type="entry name" value="Carn_acyltransf"/>
    <property type="match status" value="1"/>
</dbReference>
<protein>
    <submittedName>
        <fullName evidence="6">Choline/Carnitine o-acyltransferase</fullName>
    </submittedName>
</protein>
<keyword evidence="2 6" id="KW-0808">Transferase</keyword>
<evidence type="ECO:0000259" key="5">
    <source>
        <dbReference type="Pfam" id="PF00755"/>
    </source>
</evidence>
<name>A0A451BMH7_9GAMM</name>
<reference evidence="6" key="1">
    <citation type="submission" date="2019-02" db="EMBL/GenBank/DDBJ databases">
        <authorList>
            <person name="Gruber-Vodicka R. H."/>
            <person name="Seah K. B. B."/>
        </authorList>
    </citation>
    <scope>NUCLEOTIDE SEQUENCE</scope>
    <source>
        <strain evidence="6">BECK_S127</strain>
    </source>
</reference>
<dbReference type="InterPro" id="IPR023213">
    <property type="entry name" value="CAT-like_dom_sf"/>
</dbReference>
<evidence type="ECO:0000256" key="3">
    <source>
        <dbReference type="ARBA" id="ARBA00023315"/>
    </source>
</evidence>
<dbReference type="GO" id="GO:0016746">
    <property type="term" value="F:acyltransferase activity"/>
    <property type="evidence" value="ECO:0007669"/>
    <property type="project" value="UniProtKB-KW"/>
</dbReference>
<comment type="similarity">
    <text evidence="1">Belongs to the carnitine/choline acetyltransferase family.</text>
</comment>
<evidence type="ECO:0000313" key="6">
    <source>
        <dbReference type="EMBL" id="VFK79473.1"/>
    </source>
</evidence>
<feature type="domain" description="Choline/carnitine acyltransferase" evidence="5">
    <location>
        <begin position="1"/>
        <end position="591"/>
    </location>
</feature>
<proteinExistence type="inferred from homology"/>
<accession>A0A451BMH7</accession>
<evidence type="ECO:0000256" key="4">
    <source>
        <dbReference type="PIRSR" id="PIRSR600542-1"/>
    </source>
</evidence>
<dbReference type="InterPro" id="IPR042231">
    <property type="entry name" value="Cho/carn_acyl_trans_2"/>
</dbReference>
<dbReference type="PANTHER" id="PTHR22589">
    <property type="entry name" value="CARNITINE O-ACYLTRANSFERASE"/>
    <property type="match status" value="1"/>
</dbReference>
<evidence type="ECO:0000256" key="1">
    <source>
        <dbReference type="ARBA" id="ARBA00005232"/>
    </source>
</evidence>
<dbReference type="InterPro" id="IPR039551">
    <property type="entry name" value="Cho/carn_acyl_trans"/>
</dbReference>
<dbReference type="EMBL" id="CAADHB010000051">
    <property type="protein sequence ID" value="VFK79473.1"/>
    <property type="molecule type" value="Genomic_DNA"/>
</dbReference>
<dbReference type="SUPFAM" id="SSF52777">
    <property type="entry name" value="CoA-dependent acyltransferases"/>
    <property type="match status" value="2"/>
</dbReference>
<dbReference type="InterPro" id="IPR000542">
    <property type="entry name" value="Carn_acyl_trans"/>
</dbReference>
<dbReference type="Gene3D" id="3.30.559.10">
    <property type="entry name" value="Chloramphenicol acetyltransferase-like domain"/>
    <property type="match status" value="1"/>
</dbReference>
<dbReference type="Gene3D" id="3.30.559.70">
    <property type="entry name" value="Choline/Carnitine o-acyltransferase, domain 2"/>
    <property type="match status" value="1"/>
</dbReference>
<organism evidence="6">
    <name type="scientific">Candidatus Kentrum sp. SD</name>
    <dbReference type="NCBI Taxonomy" id="2126332"/>
    <lineage>
        <taxon>Bacteria</taxon>
        <taxon>Pseudomonadati</taxon>
        <taxon>Pseudomonadota</taxon>
        <taxon>Gammaproteobacteria</taxon>
        <taxon>Candidatus Kentrum</taxon>
    </lineage>
</organism>
<gene>
    <name evidence="6" type="ORF">BECKSD772D_GA0070982_10516</name>
</gene>